<dbReference type="EMBL" id="JAENIG010000005">
    <property type="protein sequence ID" value="MBK1855052.1"/>
    <property type="molecule type" value="Genomic_DNA"/>
</dbReference>
<evidence type="ECO:0000313" key="2">
    <source>
        <dbReference type="Proteomes" id="UP000634206"/>
    </source>
</evidence>
<dbReference type="Proteomes" id="UP000634206">
    <property type="component" value="Unassembled WGS sequence"/>
</dbReference>
<gene>
    <name evidence="1" type="ORF">JIN83_08780</name>
</gene>
<accession>A0AAE2SCV2</accession>
<dbReference type="RefSeq" id="WP_309489665.1">
    <property type="nucleotide sequence ID" value="NZ_JAENIG010000005.1"/>
</dbReference>
<comment type="caution">
    <text evidence="1">The sequence shown here is derived from an EMBL/GenBank/DDBJ whole genome shotgun (WGS) entry which is preliminary data.</text>
</comment>
<dbReference type="InterPro" id="IPR047750">
    <property type="entry name" value="YdjY-like"/>
</dbReference>
<dbReference type="AlphaFoldDB" id="A0AAE2SCV2"/>
<sequence>MKQTPPKHHPLIGVVTVAILLAMIPTDKAVADSTAKTTSSESGSTESLEGALKKLKLPGVHINLKEHCVDVDGEICLDEGPLELLACTKNSKEHESIIAVGAMPRHIHTALLLMGSTPGNPAMQKPLSKQNGTWVHVPPRGAPVDVFIVFKNKQGIVVERPVCDLIKAYSGKKKLRTKQKDSQFPTNTFLFAGSFLRNHGNGARKYLADMSGHVISIATFGDELLCLPRVYSHSTNSLEWQIDATHLPEVGTKVKLRLRPKVAPAPDADKVNEKQ</sequence>
<evidence type="ECO:0000313" key="1">
    <source>
        <dbReference type="EMBL" id="MBK1855052.1"/>
    </source>
</evidence>
<organism evidence="1 2">
    <name type="scientific">Oceaniferula flava</name>
    <dbReference type="NCBI Taxonomy" id="2800421"/>
    <lineage>
        <taxon>Bacteria</taxon>
        <taxon>Pseudomonadati</taxon>
        <taxon>Verrucomicrobiota</taxon>
        <taxon>Verrucomicrobiia</taxon>
        <taxon>Verrucomicrobiales</taxon>
        <taxon>Verrucomicrobiaceae</taxon>
        <taxon>Oceaniferula</taxon>
    </lineage>
</organism>
<reference evidence="1" key="1">
    <citation type="submission" date="2021-01" db="EMBL/GenBank/DDBJ databases">
        <title>Modified the classification status of verrucomicrobia.</title>
        <authorList>
            <person name="Feng X."/>
        </authorList>
    </citation>
    <scope>NUCLEOTIDE SEQUENCE</scope>
    <source>
        <strain evidence="1">5K15</strain>
    </source>
</reference>
<protein>
    <submittedName>
        <fullName evidence="1">Uncharacterized protein</fullName>
    </submittedName>
</protein>
<dbReference type="NCBIfam" id="NF040466">
    <property type="entry name" value="ydjY_domain"/>
    <property type="match status" value="1"/>
</dbReference>
<keyword evidence="2" id="KW-1185">Reference proteome</keyword>
<proteinExistence type="predicted"/>
<name>A0AAE2SCV2_9BACT</name>